<dbReference type="PANTHER" id="PTHR24421">
    <property type="entry name" value="NITRATE/NITRITE SENSOR PROTEIN NARX-RELATED"/>
    <property type="match status" value="1"/>
</dbReference>
<dbReference type="OrthoDB" id="3526306at2"/>
<dbReference type="GO" id="GO:0046983">
    <property type="term" value="F:protein dimerization activity"/>
    <property type="evidence" value="ECO:0007669"/>
    <property type="project" value="InterPro"/>
</dbReference>
<organism evidence="11 12">
    <name type="scientific">Stackebrandtia albiflava</name>
    <dbReference type="NCBI Taxonomy" id="406432"/>
    <lineage>
        <taxon>Bacteria</taxon>
        <taxon>Bacillati</taxon>
        <taxon>Actinomycetota</taxon>
        <taxon>Actinomycetes</taxon>
        <taxon>Glycomycetales</taxon>
        <taxon>Glycomycetaceae</taxon>
        <taxon>Stackebrandtia</taxon>
    </lineage>
</organism>
<dbReference type="AlphaFoldDB" id="A0A562VE32"/>
<keyword evidence="3" id="KW-0597">Phosphoprotein</keyword>
<dbReference type="GO" id="GO:0016020">
    <property type="term" value="C:membrane"/>
    <property type="evidence" value="ECO:0007669"/>
    <property type="project" value="InterPro"/>
</dbReference>
<dbReference type="InterPro" id="IPR011712">
    <property type="entry name" value="Sig_transdc_His_kin_sub3_dim/P"/>
</dbReference>
<dbReference type="Pfam" id="PF02518">
    <property type="entry name" value="HATPase_c"/>
    <property type="match status" value="1"/>
</dbReference>
<dbReference type="InterPro" id="IPR050482">
    <property type="entry name" value="Sensor_HK_TwoCompSys"/>
</dbReference>
<keyword evidence="9" id="KW-0472">Membrane</keyword>
<feature type="transmembrane region" description="Helical" evidence="9">
    <location>
        <begin position="124"/>
        <end position="148"/>
    </location>
</feature>
<name>A0A562VE32_9ACTN</name>
<evidence type="ECO:0000256" key="3">
    <source>
        <dbReference type="ARBA" id="ARBA00022553"/>
    </source>
</evidence>
<dbReference type="RefSeq" id="WP_147135989.1">
    <property type="nucleotide sequence ID" value="NZ_BAABIJ010000001.1"/>
</dbReference>
<evidence type="ECO:0000313" key="11">
    <source>
        <dbReference type="EMBL" id="TWJ16122.1"/>
    </source>
</evidence>
<evidence type="ECO:0000256" key="7">
    <source>
        <dbReference type="ARBA" id="ARBA00022840"/>
    </source>
</evidence>
<dbReference type="Proteomes" id="UP000321617">
    <property type="component" value="Unassembled WGS sequence"/>
</dbReference>
<keyword evidence="9" id="KW-1133">Transmembrane helix</keyword>
<comment type="catalytic activity">
    <reaction evidence="1">
        <text>ATP + protein L-histidine = ADP + protein N-phospho-L-histidine.</text>
        <dbReference type="EC" id="2.7.13.3"/>
    </reaction>
</comment>
<gene>
    <name evidence="11" type="ORF">LX16_1846</name>
</gene>
<keyword evidence="8" id="KW-0902">Two-component regulatory system</keyword>
<dbReference type="EMBL" id="VLLL01000005">
    <property type="protein sequence ID" value="TWJ16122.1"/>
    <property type="molecule type" value="Genomic_DNA"/>
</dbReference>
<keyword evidence="12" id="KW-1185">Reference proteome</keyword>
<evidence type="ECO:0000256" key="8">
    <source>
        <dbReference type="ARBA" id="ARBA00023012"/>
    </source>
</evidence>
<protein>
    <recommendedName>
        <fullName evidence="2">histidine kinase</fullName>
        <ecNumber evidence="2">2.7.13.3</ecNumber>
    </recommendedName>
</protein>
<dbReference type="CDD" id="cd16917">
    <property type="entry name" value="HATPase_UhpB-NarQ-NarX-like"/>
    <property type="match status" value="1"/>
</dbReference>
<keyword evidence="4" id="KW-0808">Transferase</keyword>
<accession>A0A562VE32</accession>
<dbReference type="Pfam" id="PF07730">
    <property type="entry name" value="HisKA_3"/>
    <property type="match status" value="1"/>
</dbReference>
<dbReference type="InterPro" id="IPR036890">
    <property type="entry name" value="HATPase_C_sf"/>
</dbReference>
<keyword evidence="7" id="KW-0067">ATP-binding</keyword>
<dbReference type="GO" id="GO:0005524">
    <property type="term" value="F:ATP binding"/>
    <property type="evidence" value="ECO:0007669"/>
    <property type="project" value="UniProtKB-KW"/>
</dbReference>
<dbReference type="PANTHER" id="PTHR24421:SF10">
    <property type="entry name" value="NITRATE_NITRITE SENSOR PROTEIN NARQ"/>
    <property type="match status" value="1"/>
</dbReference>
<dbReference type="Gene3D" id="1.20.5.1930">
    <property type="match status" value="1"/>
</dbReference>
<dbReference type="SMART" id="SM00387">
    <property type="entry name" value="HATPase_c"/>
    <property type="match status" value="1"/>
</dbReference>
<proteinExistence type="predicted"/>
<feature type="transmembrane region" description="Helical" evidence="9">
    <location>
        <begin position="75"/>
        <end position="104"/>
    </location>
</feature>
<evidence type="ECO:0000256" key="4">
    <source>
        <dbReference type="ARBA" id="ARBA00022679"/>
    </source>
</evidence>
<evidence type="ECO:0000256" key="5">
    <source>
        <dbReference type="ARBA" id="ARBA00022741"/>
    </source>
</evidence>
<dbReference type="SUPFAM" id="SSF55874">
    <property type="entry name" value="ATPase domain of HSP90 chaperone/DNA topoisomerase II/histidine kinase"/>
    <property type="match status" value="1"/>
</dbReference>
<sequence length="370" mass="38571">MSDPRPITVAARGLAGLLAGAATAVPQLCGLVVTAVVPSSGWRRRTVEAGARLHVARMRWARPGWEAGAPRRPLLFLWVVTALGLMTTAIVVLIVAGAGVSLNAGVSWAMGRTIDDIPPSPGNIAYLGLLAAVLAFLAVQGLVGVAALEYRVGDRLLNPHPDRVLRERIDSLTSSRAAIVAAVDAERRRIERDLHDGVQQHVLALGMLIGRARRRGGTDDPVLAQAQETTARLLTELRQVSWRVFPAELDAAGLAAALEGLRDRAAVDVVLRHHATGELPDAVETAAYFLVSEAVTNAAKHSGADRVTVTVDRGDGELVVTVVDDGCGGADPAGGGLAGLARRIAALDGELVVDSPVGGPTTVVGRIPCD</sequence>
<evidence type="ECO:0000256" key="1">
    <source>
        <dbReference type="ARBA" id="ARBA00000085"/>
    </source>
</evidence>
<evidence type="ECO:0000259" key="10">
    <source>
        <dbReference type="SMART" id="SM00387"/>
    </source>
</evidence>
<feature type="domain" description="Histidine kinase/HSP90-like ATPase" evidence="10">
    <location>
        <begin position="282"/>
        <end position="370"/>
    </location>
</feature>
<dbReference type="GO" id="GO:0000155">
    <property type="term" value="F:phosphorelay sensor kinase activity"/>
    <property type="evidence" value="ECO:0007669"/>
    <property type="project" value="InterPro"/>
</dbReference>
<reference evidence="11 12" key="1">
    <citation type="journal article" date="2013" name="Stand. Genomic Sci.">
        <title>Genomic Encyclopedia of Type Strains, Phase I: The one thousand microbial genomes (KMG-I) project.</title>
        <authorList>
            <person name="Kyrpides N.C."/>
            <person name="Woyke T."/>
            <person name="Eisen J.A."/>
            <person name="Garrity G."/>
            <person name="Lilburn T.G."/>
            <person name="Beck B.J."/>
            <person name="Whitman W.B."/>
            <person name="Hugenholtz P."/>
            <person name="Klenk H.P."/>
        </authorList>
    </citation>
    <scope>NUCLEOTIDE SEQUENCE [LARGE SCALE GENOMIC DNA]</scope>
    <source>
        <strain evidence="11 12">DSM 45044</strain>
    </source>
</reference>
<dbReference type="InterPro" id="IPR003594">
    <property type="entry name" value="HATPase_dom"/>
</dbReference>
<keyword evidence="5" id="KW-0547">Nucleotide-binding</keyword>
<keyword evidence="9" id="KW-0812">Transmembrane</keyword>
<evidence type="ECO:0000256" key="6">
    <source>
        <dbReference type="ARBA" id="ARBA00022777"/>
    </source>
</evidence>
<dbReference type="Gene3D" id="3.30.565.10">
    <property type="entry name" value="Histidine kinase-like ATPase, C-terminal domain"/>
    <property type="match status" value="1"/>
</dbReference>
<feature type="transmembrane region" description="Helical" evidence="9">
    <location>
        <begin position="14"/>
        <end position="37"/>
    </location>
</feature>
<evidence type="ECO:0000256" key="2">
    <source>
        <dbReference type="ARBA" id="ARBA00012438"/>
    </source>
</evidence>
<evidence type="ECO:0000256" key="9">
    <source>
        <dbReference type="SAM" id="Phobius"/>
    </source>
</evidence>
<comment type="caution">
    <text evidence="11">The sequence shown here is derived from an EMBL/GenBank/DDBJ whole genome shotgun (WGS) entry which is preliminary data.</text>
</comment>
<keyword evidence="6 11" id="KW-0418">Kinase</keyword>
<evidence type="ECO:0000313" key="12">
    <source>
        <dbReference type="Proteomes" id="UP000321617"/>
    </source>
</evidence>
<dbReference type="EC" id="2.7.13.3" evidence="2"/>